<sequence>MHTGDGGRGGPCRRCARCGRAPSRRRARSWARSRRRRGDSCRVAAPPSPTRAPAARRGPRGQGAAAPPPASCTLPRPPPPLPSSPRSRFFASSPATPPFSDMVWE</sequence>
<evidence type="ECO:0000313" key="2">
    <source>
        <dbReference type="EMBL" id="JAD62566.1"/>
    </source>
</evidence>
<accession>A0A0A9BGW1</accession>
<feature type="region of interest" description="Disordered" evidence="1">
    <location>
        <begin position="23"/>
        <end position="105"/>
    </location>
</feature>
<protein>
    <submittedName>
        <fullName evidence="2">Uncharacterized protein</fullName>
    </submittedName>
</protein>
<name>A0A0A9BGW1_ARUDO</name>
<feature type="compositionally biased region" description="Basic residues" evidence="1">
    <location>
        <begin position="23"/>
        <end position="37"/>
    </location>
</feature>
<reference evidence="2" key="2">
    <citation type="journal article" date="2015" name="Data Brief">
        <title>Shoot transcriptome of the giant reed, Arundo donax.</title>
        <authorList>
            <person name="Barrero R.A."/>
            <person name="Guerrero F.D."/>
            <person name="Moolhuijzen P."/>
            <person name="Goolsby J.A."/>
            <person name="Tidwell J."/>
            <person name="Bellgard S.E."/>
            <person name="Bellgard M.I."/>
        </authorList>
    </citation>
    <scope>NUCLEOTIDE SEQUENCE</scope>
    <source>
        <tissue evidence="2">Shoot tissue taken approximately 20 cm above the soil surface</tissue>
    </source>
</reference>
<evidence type="ECO:0000256" key="1">
    <source>
        <dbReference type="SAM" id="MobiDB-lite"/>
    </source>
</evidence>
<proteinExistence type="predicted"/>
<feature type="compositionally biased region" description="Low complexity" evidence="1">
    <location>
        <begin position="84"/>
        <end position="94"/>
    </location>
</feature>
<organism evidence="2">
    <name type="scientific">Arundo donax</name>
    <name type="common">Giant reed</name>
    <name type="synonym">Donax arundinaceus</name>
    <dbReference type="NCBI Taxonomy" id="35708"/>
    <lineage>
        <taxon>Eukaryota</taxon>
        <taxon>Viridiplantae</taxon>
        <taxon>Streptophyta</taxon>
        <taxon>Embryophyta</taxon>
        <taxon>Tracheophyta</taxon>
        <taxon>Spermatophyta</taxon>
        <taxon>Magnoliopsida</taxon>
        <taxon>Liliopsida</taxon>
        <taxon>Poales</taxon>
        <taxon>Poaceae</taxon>
        <taxon>PACMAD clade</taxon>
        <taxon>Arundinoideae</taxon>
        <taxon>Arundineae</taxon>
        <taxon>Arundo</taxon>
    </lineage>
</organism>
<reference evidence="2" key="1">
    <citation type="submission" date="2014-09" db="EMBL/GenBank/DDBJ databases">
        <authorList>
            <person name="Magalhaes I.L.F."/>
            <person name="Oliveira U."/>
            <person name="Santos F.R."/>
            <person name="Vidigal T.H.D.A."/>
            <person name="Brescovit A.D."/>
            <person name="Santos A.J."/>
        </authorList>
    </citation>
    <scope>NUCLEOTIDE SEQUENCE</scope>
    <source>
        <tissue evidence="2">Shoot tissue taken approximately 20 cm above the soil surface</tissue>
    </source>
</reference>
<feature type="compositionally biased region" description="Pro residues" evidence="1">
    <location>
        <begin position="66"/>
        <end position="83"/>
    </location>
</feature>
<dbReference type="AlphaFoldDB" id="A0A0A9BGW1"/>
<dbReference type="EMBL" id="GBRH01235329">
    <property type="protein sequence ID" value="JAD62566.1"/>
    <property type="molecule type" value="Transcribed_RNA"/>
</dbReference>
<feature type="compositionally biased region" description="Low complexity" evidence="1">
    <location>
        <begin position="41"/>
        <end position="56"/>
    </location>
</feature>